<evidence type="ECO:0000256" key="1">
    <source>
        <dbReference type="SAM" id="MobiDB-lite"/>
    </source>
</evidence>
<gene>
    <name evidence="3" type="ORF">Plil01_001758300</name>
</gene>
<keyword evidence="4" id="KW-1185">Reference proteome</keyword>
<feature type="signal peptide" evidence="2">
    <location>
        <begin position="1"/>
        <end position="24"/>
    </location>
</feature>
<organism evidence="3 4">
    <name type="scientific">Phytophthora lilii</name>
    <dbReference type="NCBI Taxonomy" id="2077276"/>
    <lineage>
        <taxon>Eukaryota</taxon>
        <taxon>Sar</taxon>
        <taxon>Stramenopiles</taxon>
        <taxon>Oomycota</taxon>
        <taxon>Peronosporomycetes</taxon>
        <taxon>Peronosporales</taxon>
        <taxon>Peronosporaceae</taxon>
        <taxon>Phytophthora</taxon>
    </lineage>
</organism>
<comment type="caution">
    <text evidence="3">The sequence shown here is derived from an EMBL/GenBank/DDBJ whole genome shotgun (WGS) entry which is preliminary data.</text>
</comment>
<dbReference type="EMBL" id="BSXW01012432">
    <property type="protein sequence ID" value="GMF64821.1"/>
    <property type="molecule type" value="Genomic_DNA"/>
</dbReference>
<reference evidence="3" key="1">
    <citation type="submission" date="2023-04" db="EMBL/GenBank/DDBJ databases">
        <title>Phytophthora lilii NBRC 32176.</title>
        <authorList>
            <person name="Ichikawa N."/>
            <person name="Sato H."/>
            <person name="Tonouchi N."/>
        </authorList>
    </citation>
    <scope>NUCLEOTIDE SEQUENCE</scope>
    <source>
        <strain evidence="3">NBRC 32176</strain>
    </source>
</reference>
<feature type="region of interest" description="Disordered" evidence="1">
    <location>
        <begin position="39"/>
        <end position="61"/>
    </location>
</feature>
<evidence type="ECO:0000313" key="4">
    <source>
        <dbReference type="Proteomes" id="UP001165083"/>
    </source>
</evidence>
<evidence type="ECO:0000256" key="2">
    <source>
        <dbReference type="SAM" id="SignalP"/>
    </source>
</evidence>
<keyword evidence="2" id="KW-0732">Signal</keyword>
<feature type="region of interest" description="Disordered" evidence="1">
    <location>
        <begin position="87"/>
        <end position="106"/>
    </location>
</feature>
<accession>A0A9W6YHG3</accession>
<feature type="compositionally biased region" description="Basic and acidic residues" evidence="1">
    <location>
        <begin position="87"/>
        <end position="98"/>
    </location>
</feature>
<name>A0A9W6YHG3_9STRA</name>
<protein>
    <submittedName>
        <fullName evidence="3">Unnamed protein product</fullName>
    </submittedName>
</protein>
<evidence type="ECO:0000313" key="3">
    <source>
        <dbReference type="EMBL" id="GMF64821.1"/>
    </source>
</evidence>
<dbReference type="Proteomes" id="UP001165083">
    <property type="component" value="Unassembled WGS sequence"/>
</dbReference>
<proteinExistence type="predicted"/>
<dbReference type="AlphaFoldDB" id="A0A9W6YHG3"/>
<feature type="chain" id="PRO_5040882170" evidence="2">
    <location>
        <begin position="25"/>
        <end position="106"/>
    </location>
</feature>
<sequence>MGLSHWRFTLPSLTSGFAVVPTQCVPTILRPGYVSTSMYPSPTSSKLNKRGNTKEVSSDAKPSFTAMDGIHAELLYNVDIAMITRTQDKDASAPDTSRRKFTCLQL</sequence>